<dbReference type="STRING" id="1123404.SAMN02745784_02988"/>
<organism evidence="2 3">
    <name type="scientific">Tissierella praeacuta DSM 18095</name>
    <dbReference type="NCBI Taxonomy" id="1123404"/>
    <lineage>
        <taxon>Bacteria</taxon>
        <taxon>Bacillati</taxon>
        <taxon>Bacillota</taxon>
        <taxon>Tissierellia</taxon>
        <taxon>Tissierellales</taxon>
        <taxon>Tissierellaceae</taxon>
        <taxon>Tissierella</taxon>
    </lineage>
</organism>
<name>A0A1M4ZBK9_9FIRM</name>
<dbReference type="Pfam" id="PF06810">
    <property type="entry name" value="Phage_scaffold"/>
    <property type="match status" value="1"/>
</dbReference>
<proteinExistence type="predicted"/>
<dbReference type="AlphaFoldDB" id="A0A1M4ZBK9"/>
<dbReference type="InterPro" id="IPR009636">
    <property type="entry name" value="SCAF"/>
</dbReference>
<reference evidence="3" key="1">
    <citation type="submission" date="2016-11" db="EMBL/GenBank/DDBJ databases">
        <authorList>
            <person name="Varghese N."/>
            <person name="Submissions S."/>
        </authorList>
    </citation>
    <scope>NUCLEOTIDE SEQUENCE [LARGE SCALE GENOMIC DNA]</scope>
    <source>
        <strain evidence="3">DSM 18095</strain>
    </source>
</reference>
<sequence length="194" mass="21980">MDWILKLIEKHTKDGVLDQEALMKDINKEFPNHAVPKEQYNTLAETKKKLEGDITTRDKQLEDLKKIDAEELQKQIETLQEENKVAKETYEKELKGLQLSNAIKLAIAGKVHDEDIVSQLIDKEKVIISDDGKIVGLDEQIKSLKESKTFLFKVDDTNNQQQQTGFQKIGNETPNSPQAMEDAIAAAFGNTETK</sequence>
<dbReference type="GeneID" id="90994037"/>
<dbReference type="EMBL" id="FQTY01000023">
    <property type="protein sequence ID" value="SHF15365.1"/>
    <property type="molecule type" value="Genomic_DNA"/>
</dbReference>
<protein>
    <submittedName>
        <fullName evidence="2">Phage minor structural protein GP20</fullName>
    </submittedName>
</protein>
<gene>
    <name evidence="2" type="ORF">SAMN02745784_02988</name>
</gene>
<evidence type="ECO:0000256" key="1">
    <source>
        <dbReference type="SAM" id="Coils"/>
    </source>
</evidence>
<dbReference type="RefSeq" id="WP_084725493.1">
    <property type="nucleotide sequence ID" value="NZ_FQTY01000023.1"/>
</dbReference>
<dbReference type="Proteomes" id="UP000184114">
    <property type="component" value="Unassembled WGS sequence"/>
</dbReference>
<evidence type="ECO:0000313" key="2">
    <source>
        <dbReference type="EMBL" id="SHF15365.1"/>
    </source>
</evidence>
<accession>A0A1M4ZBK9</accession>
<evidence type="ECO:0000313" key="3">
    <source>
        <dbReference type="Proteomes" id="UP000184114"/>
    </source>
</evidence>
<feature type="coiled-coil region" evidence="1">
    <location>
        <begin position="62"/>
        <end position="96"/>
    </location>
</feature>
<keyword evidence="1" id="KW-0175">Coiled coil</keyword>
<keyword evidence="3" id="KW-1185">Reference proteome</keyword>